<dbReference type="InterPro" id="IPR027417">
    <property type="entry name" value="P-loop_NTPase"/>
</dbReference>
<dbReference type="GO" id="GO:0016887">
    <property type="term" value="F:ATP hydrolysis activity"/>
    <property type="evidence" value="ECO:0007669"/>
    <property type="project" value="InterPro"/>
</dbReference>
<dbReference type="PANTHER" id="PTHR43776:SF7">
    <property type="entry name" value="D,D-DIPEPTIDE TRANSPORT ATP-BINDING PROTEIN DDPF-RELATED"/>
    <property type="match status" value="1"/>
</dbReference>
<dbReference type="SMART" id="SM00382">
    <property type="entry name" value="AAA"/>
    <property type="match status" value="1"/>
</dbReference>
<dbReference type="FunFam" id="3.40.50.300:FF:000016">
    <property type="entry name" value="Oligopeptide ABC transporter ATP-binding component"/>
    <property type="match status" value="1"/>
</dbReference>
<dbReference type="PROSITE" id="PS50893">
    <property type="entry name" value="ABC_TRANSPORTER_2"/>
    <property type="match status" value="1"/>
</dbReference>
<comment type="similarity">
    <text evidence="1">Belongs to the ABC transporter superfamily.</text>
</comment>
<dbReference type="Pfam" id="PF00005">
    <property type="entry name" value="ABC_tran"/>
    <property type="match status" value="1"/>
</dbReference>
<dbReference type="RefSeq" id="WP_117777443.1">
    <property type="nucleotide sequence ID" value="NZ_JAWRJJ010000014.1"/>
</dbReference>
<dbReference type="OrthoDB" id="9806285at2"/>
<keyword evidence="4 6" id="KW-0067">ATP-binding</keyword>
<sequence>MSEILLDVKNLCKYYPVSGGTLHAVDDVSFHINKGETLGLVGESGCGKSTIGRTVLRLIPHTSGEVHYKGENILACSPARLRSLRRQIQIIFQDPYSCLDPRKTIGQIISEPLIINRLAGKKELNAKVLDLMSKGGVSRKLYNAYPHELDGGRRQRVGIIRALTMNPEFIVCDEPVSSLDVSIQAQILNLLQEMQENMGLTYLFISHDLSVVRHISNRIIVMYLGKIVEICRSRELFANPVHPYTRALLSAVPIAKYNYNRREQILLKGDVPSPVNPRPGCRFANRCWMAKEICHQETPELKNVGTDHQAACHFVG</sequence>
<evidence type="ECO:0000256" key="1">
    <source>
        <dbReference type="ARBA" id="ARBA00005417"/>
    </source>
</evidence>
<dbReference type="AlphaFoldDB" id="A0A413FG67"/>
<comment type="caution">
    <text evidence="6">The sequence shown here is derived from an EMBL/GenBank/DDBJ whole genome shotgun (WGS) entry which is preliminary data.</text>
</comment>
<organism evidence="6 7">
    <name type="scientific">Enterocloster asparagiformis</name>
    <dbReference type="NCBI Taxonomy" id="333367"/>
    <lineage>
        <taxon>Bacteria</taxon>
        <taxon>Bacillati</taxon>
        <taxon>Bacillota</taxon>
        <taxon>Clostridia</taxon>
        <taxon>Lachnospirales</taxon>
        <taxon>Lachnospiraceae</taxon>
        <taxon>Enterocloster</taxon>
    </lineage>
</organism>
<dbReference type="NCBIfam" id="TIGR01727">
    <property type="entry name" value="oligo_HPY"/>
    <property type="match status" value="1"/>
</dbReference>
<reference evidence="6 7" key="1">
    <citation type="submission" date="2018-08" db="EMBL/GenBank/DDBJ databases">
        <title>A genome reference for cultivated species of the human gut microbiota.</title>
        <authorList>
            <person name="Zou Y."/>
            <person name="Xue W."/>
            <person name="Luo G."/>
        </authorList>
    </citation>
    <scope>NUCLEOTIDE SEQUENCE [LARGE SCALE GENOMIC DNA]</scope>
    <source>
        <strain evidence="6 7">AF04-15</strain>
    </source>
</reference>
<proteinExistence type="inferred from homology"/>
<evidence type="ECO:0000259" key="5">
    <source>
        <dbReference type="PROSITE" id="PS50893"/>
    </source>
</evidence>
<dbReference type="GO" id="GO:0015833">
    <property type="term" value="P:peptide transport"/>
    <property type="evidence" value="ECO:0007669"/>
    <property type="project" value="InterPro"/>
</dbReference>
<dbReference type="InterPro" id="IPR050319">
    <property type="entry name" value="ABC_transp_ATP-bind"/>
</dbReference>
<evidence type="ECO:0000313" key="7">
    <source>
        <dbReference type="Proteomes" id="UP000283880"/>
    </source>
</evidence>
<dbReference type="CDD" id="cd03257">
    <property type="entry name" value="ABC_NikE_OppD_transporters"/>
    <property type="match status" value="1"/>
</dbReference>
<dbReference type="Gene3D" id="3.40.50.300">
    <property type="entry name" value="P-loop containing nucleotide triphosphate hydrolases"/>
    <property type="match status" value="1"/>
</dbReference>
<dbReference type="InterPro" id="IPR013563">
    <property type="entry name" value="Oligopep_ABC_C"/>
</dbReference>
<dbReference type="GO" id="GO:0005524">
    <property type="term" value="F:ATP binding"/>
    <property type="evidence" value="ECO:0007669"/>
    <property type="project" value="UniProtKB-KW"/>
</dbReference>
<evidence type="ECO:0000313" key="6">
    <source>
        <dbReference type="EMBL" id="RGX29655.1"/>
    </source>
</evidence>
<dbReference type="Pfam" id="PF08352">
    <property type="entry name" value="oligo_HPY"/>
    <property type="match status" value="1"/>
</dbReference>
<dbReference type="EMBL" id="QSBM01000007">
    <property type="protein sequence ID" value="RGX29655.1"/>
    <property type="molecule type" value="Genomic_DNA"/>
</dbReference>
<accession>A0A413FG67</accession>
<dbReference type="SUPFAM" id="SSF52540">
    <property type="entry name" value="P-loop containing nucleoside triphosphate hydrolases"/>
    <property type="match status" value="1"/>
</dbReference>
<evidence type="ECO:0000256" key="4">
    <source>
        <dbReference type="ARBA" id="ARBA00022840"/>
    </source>
</evidence>
<dbReference type="PANTHER" id="PTHR43776">
    <property type="entry name" value="TRANSPORT ATP-BINDING PROTEIN"/>
    <property type="match status" value="1"/>
</dbReference>
<evidence type="ECO:0000256" key="3">
    <source>
        <dbReference type="ARBA" id="ARBA00022741"/>
    </source>
</evidence>
<gene>
    <name evidence="6" type="ORF">DWV29_11075</name>
</gene>
<dbReference type="InterPro" id="IPR003593">
    <property type="entry name" value="AAA+_ATPase"/>
</dbReference>
<name>A0A413FG67_9FIRM</name>
<protein>
    <submittedName>
        <fullName evidence="6">ATP-binding cassette domain-containing protein</fullName>
    </submittedName>
</protein>
<feature type="domain" description="ABC transporter" evidence="5">
    <location>
        <begin position="6"/>
        <end position="249"/>
    </location>
</feature>
<dbReference type="GO" id="GO:0055085">
    <property type="term" value="P:transmembrane transport"/>
    <property type="evidence" value="ECO:0007669"/>
    <property type="project" value="UniProtKB-ARBA"/>
</dbReference>
<dbReference type="Proteomes" id="UP000283880">
    <property type="component" value="Unassembled WGS sequence"/>
</dbReference>
<dbReference type="InterPro" id="IPR003439">
    <property type="entry name" value="ABC_transporter-like_ATP-bd"/>
</dbReference>
<keyword evidence="2" id="KW-0813">Transport</keyword>
<keyword evidence="3" id="KW-0547">Nucleotide-binding</keyword>
<evidence type="ECO:0000256" key="2">
    <source>
        <dbReference type="ARBA" id="ARBA00022448"/>
    </source>
</evidence>